<dbReference type="OrthoDB" id="3254233at2759"/>
<reference evidence="2" key="2">
    <citation type="submission" date="2015-01" db="EMBL/GenBank/DDBJ databases">
        <title>Evolutionary Origins and Diversification of the Mycorrhizal Mutualists.</title>
        <authorList>
            <consortium name="DOE Joint Genome Institute"/>
            <consortium name="Mycorrhizal Genomics Consortium"/>
            <person name="Kohler A."/>
            <person name="Kuo A."/>
            <person name="Nagy L.G."/>
            <person name="Floudas D."/>
            <person name="Copeland A."/>
            <person name="Barry K.W."/>
            <person name="Cichocki N."/>
            <person name="Veneault-Fourrey C."/>
            <person name="LaButti K."/>
            <person name="Lindquist E.A."/>
            <person name="Lipzen A."/>
            <person name="Lundell T."/>
            <person name="Morin E."/>
            <person name="Murat C."/>
            <person name="Riley R."/>
            <person name="Ohm R."/>
            <person name="Sun H."/>
            <person name="Tunlid A."/>
            <person name="Henrissat B."/>
            <person name="Grigoriev I.V."/>
            <person name="Hibbett D.S."/>
            <person name="Martin F."/>
        </authorList>
    </citation>
    <scope>NUCLEOTIDE SEQUENCE [LARGE SCALE GENOMIC DNA]</scope>
    <source>
        <strain evidence="2">Marx 270</strain>
    </source>
</reference>
<feature type="non-terminal residue" evidence="1">
    <location>
        <position position="1"/>
    </location>
</feature>
<name>A0A0C3P1H9_PISTI</name>
<dbReference type="EMBL" id="KN831990">
    <property type="protein sequence ID" value="KIO01194.1"/>
    <property type="molecule type" value="Genomic_DNA"/>
</dbReference>
<keyword evidence="2" id="KW-1185">Reference proteome</keyword>
<evidence type="ECO:0000313" key="2">
    <source>
        <dbReference type="Proteomes" id="UP000054217"/>
    </source>
</evidence>
<gene>
    <name evidence="1" type="ORF">M404DRAFT_64313</name>
</gene>
<evidence type="ECO:0000313" key="1">
    <source>
        <dbReference type="EMBL" id="KIO01194.1"/>
    </source>
</evidence>
<dbReference type="HOGENOM" id="CLU_006058_1_0_1"/>
<accession>A0A0C3P1H9</accession>
<organism evidence="1 2">
    <name type="scientific">Pisolithus tinctorius Marx 270</name>
    <dbReference type="NCBI Taxonomy" id="870435"/>
    <lineage>
        <taxon>Eukaryota</taxon>
        <taxon>Fungi</taxon>
        <taxon>Dikarya</taxon>
        <taxon>Basidiomycota</taxon>
        <taxon>Agaricomycotina</taxon>
        <taxon>Agaricomycetes</taxon>
        <taxon>Agaricomycetidae</taxon>
        <taxon>Boletales</taxon>
        <taxon>Sclerodermatineae</taxon>
        <taxon>Pisolithaceae</taxon>
        <taxon>Pisolithus</taxon>
    </lineage>
</organism>
<dbReference type="AlphaFoldDB" id="A0A0C3P1H9"/>
<sequence>PLPRPPAEEFENTAAVNTISSNSHLFRVVTPINVDLFEELLHEHPNPTFVQSVCCGLREGFWPYAHTHHRDWPSTWDNSHRPLKSVEEREFVSAQIEKEIAKDRFSESFGPNLLPGMYSMPIHAMPKPGVKKFRLVTDHSAGEYALNNMISREDISGVTLDNVYDLGQALR</sequence>
<reference evidence="1 2" key="1">
    <citation type="submission" date="2014-04" db="EMBL/GenBank/DDBJ databases">
        <authorList>
            <consortium name="DOE Joint Genome Institute"/>
            <person name="Kuo A."/>
            <person name="Kohler A."/>
            <person name="Costa M.D."/>
            <person name="Nagy L.G."/>
            <person name="Floudas D."/>
            <person name="Copeland A."/>
            <person name="Barry K.W."/>
            <person name="Cichocki N."/>
            <person name="Veneault-Fourrey C."/>
            <person name="LaButti K."/>
            <person name="Lindquist E.A."/>
            <person name="Lipzen A."/>
            <person name="Lundell T."/>
            <person name="Morin E."/>
            <person name="Murat C."/>
            <person name="Sun H."/>
            <person name="Tunlid A."/>
            <person name="Henrissat B."/>
            <person name="Grigoriev I.V."/>
            <person name="Hibbett D.S."/>
            <person name="Martin F."/>
            <person name="Nordberg H.P."/>
            <person name="Cantor M.N."/>
            <person name="Hua S.X."/>
        </authorList>
    </citation>
    <scope>NUCLEOTIDE SEQUENCE [LARGE SCALE GENOMIC DNA]</scope>
    <source>
        <strain evidence="1 2">Marx 270</strain>
    </source>
</reference>
<dbReference type="InParanoid" id="A0A0C3P1H9"/>
<dbReference type="STRING" id="870435.A0A0C3P1H9"/>
<feature type="non-terminal residue" evidence="1">
    <location>
        <position position="171"/>
    </location>
</feature>
<protein>
    <submittedName>
        <fullName evidence="1">Uncharacterized protein</fullName>
    </submittedName>
</protein>
<proteinExistence type="predicted"/>
<dbReference type="Proteomes" id="UP000054217">
    <property type="component" value="Unassembled WGS sequence"/>
</dbReference>